<dbReference type="HOGENOM" id="CLU_000445_92_1_9"/>
<evidence type="ECO:0000259" key="1">
    <source>
        <dbReference type="PROSITE" id="PS51832"/>
    </source>
</evidence>
<dbReference type="SUPFAM" id="SSF109604">
    <property type="entry name" value="HD-domain/PDEase-like"/>
    <property type="match status" value="1"/>
</dbReference>
<dbReference type="STRING" id="1128398.Curi_c06860"/>
<organism evidence="2 3">
    <name type="scientific">Gottschalkia acidurici (strain ATCC 7906 / DSM 604 / BCRC 14475 / CIP 104303 / KCTC 5404 / NCIMB 10678 / 9a)</name>
    <name type="common">Clostridium acidurici</name>
    <dbReference type="NCBI Taxonomy" id="1128398"/>
    <lineage>
        <taxon>Bacteria</taxon>
        <taxon>Bacillati</taxon>
        <taxon>Bacillota</taxon>
        <taxon>Tissierellia</taxon>
        <taxon>Tissierellales</taxon>
        <taxon>Gottschalkiaceae</taxon>
        <taxon>Gottschalkia</taxon>
    </lineage>
</organism>
<dbReference type="PANTHER" id="PTHR43155:SF2">
    <property type="entry name" value="CYCLIC DI-GMP PHOSPHODIESTERASE PA4108"/>
    <property type="match status" value="1"/>
</dbReference>
<protein>
    <submittedName>
        <fullName evidence="2">HD domain-containing metal dependent phosphohydrolase</fullName>
    </submittedName>
</protein>
<reference evidence="2 3" key="1">
    <citation type="journal article" date="2012" name="PLoS ONE">
        <title>The purine-utilizing bacterium Clostridium acidurici 9a: a genome-guided metabolic reconsideration.</title>
        <authorList>
            <person name="Hartwich K."/>
            <person name="Poehlein A."/>
            <person name="Daniel R."/>
        </authorList>
    </citation>
    <scope>NUCLEOTIDE SEQUENCE [LARGE SCALE GENOMIC DNA]</scope>
    <source>
        <strain evidence="3">ATCC 7906 / DSM 604 / BCRC 14475 / CIP 104303 / KCTC 5404 / NCIMB 10678 / 9a</strain>
    </source>
</reference>
<accession>K0AWZ4</accession>
<gene>
    <name evidence="2" type="ordered locus">Curi_c06860</name>
</gene>
<dbReference type="CDD" id="cd00077">
    <property type="entry name" value="HDc"/>
    <property type="match status" value="1"/>
</dbReference>
<dbReference type="InterPro" id="IPR006675">
    <property type="entry name" value="HDIG_dom"/>
</dbReference>
<sequence length="355" mass="40093">MTRLVTVDQLKDGDILAEDIFTDQANMSIVVKSTVINERVIKRLKELGIGSLLIFDSKDTDDYEPKGNSSEKITNKKEVFKEQYKNSVSNVKNLFNDIMDGKSVSLEKITDISDEVFKSSEDIYAAIESIGELKEIDEYTYAHSINVALYSMLLGKWLNLSEDSIESLVKSAVLHDIGKSKIDESILNKPGTLSDEEFEEIKKHTTYGYNICQNFENISDEVKNGILMHHERIDGTGYPMGLKDQDISLFAKIIGICDVYDAITSERAYREKSTPFDTFNELIDIGYDKLDTKIMLIFLNNIGSLYIGSKVKMNTGEIGEIIFIPSGNIDKPIVKIGNDYCDLSKNSQYRIIEML</sequence>
<dbReference type="SMART" id="SM00471">
    <property type="entry name" value="HDc"/>
    <property type="match status" value="1"/>
</dbReference>
<dbReference type="InterPro" id="IPR003607">
    <property type="entry name" value="HD/PDEase_dom"/>
</dbReference>
<dbReference type="Pfam" id="PF13487">
    <property type="entry name" value="HD_5"/>
    <property type="match status" value="1"/>
</dbReference>
<proteinExistence type="predicted"/>
<dbReference type="NCBIfam" id="TIGR00277">
    <property type="entry name" value="HDIG"/>
    <property type="match status" value="1"/>
</dbReference>
<dbReference type="PANTHER" id="PTHR43155">
    <property type="entry name" value="CYCLIC DI-GMP PHOSPHODIESTERASE PA4108-RELATED"/>
    <property type="match status" value="1"/>
</dbReference>
<dbReference type="AlphaFoldDB" id="K0AWZ4"/>
<dbReference type="Proteomes" id="UP000006094">
    <property type="component" value="Chromosome"/>
</dbReference>
<name>K0AWZ4_GOTA9</name>
<evidence type="ECO:0000313" key="2">
    <source>
        <dbReference type="EMBL" id="AFS77759.1"/>
    </source>
</evidence>
<dbReference type="RefSeq" id="WP_014966896.1">
    <property type="nucleotide sequence ID" value="NC_018664.1"/>
</dbReference>
<dbReference type="eggNOG" id="COG2206">
    <property type="taxonomic scope" value="Bacteria"/>
</dbReference>
<evidence type="ECO:0000313" key="3">
    <source>
        <dbReference type="Proteomes" id="UP000006094"/>
    </source>
</evidence>
<dbReference type="PROSITE" id="PS51832">
    <property type="entry name" value="HD_GYP"/>
    <property type="match status" value="1"/>
</dbReference>
<dbReference type="KEGG" id="cad:Curi_c06860"/>
<dbReference type="Gene3D" id="1.10.3210.10">
    <property type="entry name" value="Hypothetical protein af1432"/>
    <property type="match status" value="1"/>
</dbReference>
<dbReference type="EMBL" id="CP003326">
    <property type="protein sequence ID" value="AFS77759.1"/>
    <property type="molecule type" value="Genomic_DNA"/>
</dbReference>
<dbReference type="OrthoDB" id="9804747at2"/>
<dbReference type="InterPro" id="IPR037522">
    <property type="entry name" value="HD_GYP_dom"/>
</dbReference>
<feature type="domain" description="HD-GYP" evidence="1">
    <location>
        <begin position="116"/>
        <end position="314"/>
    </location>
</feature>
<keyword evidence="3" id="KW-1185">Reference proteome</keyword>